<keyword evidence="1" id="KW-0472">Membrane</keyword>
<dbReference type="EMBL" id="JALPRK010000024">
    <property type="protein sequence ID" value="MCK8489461.1"/>
    <property type="molecule type" value="Genomic_DNA"/>
</dbReference>
<reference evidence="2" key="1">
    <citation type="submission" date="2022-04" db="EMBL/GenBank/DDBJ databases">
        <authorList>
            <person name="Seo M.-J."/>
        </authorList>
    </citation>
    <scope>NUCLEOTIDE SEQUENCE</scope>
    <source>
        <strain evidence="2">MBLB2552</strain>
    </source>
</reference>
<comment type="caution">
    <text evidence="2">The sequence shown here is derived from an EMBL/GenBank/DDBJ whole genome shotgun (WGS) entry which is preliminary data.</text>
</comment>
<feature type="transmembrane region" description="Helical" evidence="1">
    <location>
        <begin position="38"/>
        <end position="63"/>
    </location>
</feature>
<name>A0A9X1Y4D7_9BACL</name>
<dbReference type="Proteomes" id="UP001139534">
    <property type="component" value="Unassembled WGS sequence"/>
</dbReference>
<proteinExistence type="predicted"/>
<keyword evidence="1" id="KW-0812">Transmembrane</keyword>
<protein>
    <submittedName>
        <fullName evidence="2">Uncharacterized protein</fullName>
    </submittedName>
</protein>
<evidence type="ECO:0000256" key="1">
    <source>
        <dbReference type="SAM" id="Phobius"/>
    </source>
</evidence>
<evidence type="ECO:0000313" key="3">
    <source>
        <dbReference type="Proteomes" id="UP001139534"/>
    </source>
</evidence>
<organism evidence="2 3">
    <name type="scientific">Paenibacillus mellifer</name>
    <dbReference type="NCBI Taxonomy" id="2937794"/>
    <lineage>
        <taxon>Bacteria</taxon>
        <taxon>Bacillati</taxon>
        <taxon>Bacillota</taxon>
        <taxon>Bacilli</taxon>
        <taxon>Bacillales</taxon>
        <taxon>Paenibacillaceae</taxon>
        <taxon>Paenibacillus</taxon>
    </lineage>
</organism>
<dbReference type="AlphaFoldDB" id="A0A9X1Y4D7"/>
<dbReference type="RefSeq" id="WP_248553492.1">
    <property type="nucleotide sequence ID" value="NZ_JALPRK010000024.1"/>
</dbReference>
<sequence length="132" mass="14587">MDGVRKTERAQRTIYGKAFDKPTNVTDLTDGLSNVAGILGLIFLTSTATGVATGVFSIVAMLAPSEKDDLQDMVYEGYWNLGYLEDFLDDHPEYDLIEVNFPFIEYETQGVRFITGKGAVTRVHSGSGWILL</sequence>
<keyword evidence="3" id="KW-1185">Reference proteome</keyword>
<accession>A0A9X1Y4D7</accession>
<evidence type="ECO:0000313" key="2">
    <source>
        <dbReference type="EMBL" id="MCK8489461.1"/>
    </source>
</evidence>
<gene>
    <name evidence="2" type="ORF">M0651_19990</name>
</gene>
<keyword evidence="1" id="KW-1133">Transmembrane helix</keyword>